<proteinExistence type="predicted"/>
<dbReference type="KEGG" id="bman:114251373"/>
<evidence type="ECO:0000313" key="3">
    <source>
        <dbReference type="Proteomes" id="UP000504629"/>
    </source>
</evidence>
<dbReference type="RefSeq" id="XP_028041404.1">
    <property type="nucleotide sequence ID" value="XM_028185603.1"/>
</dbReference>
<feature type="compositionally biased region" description="Polar residues" evidence="1">
    <location>
        <begin position="303"/>
        <end position="313"/>
    </location>
</feature>
<dbReference type="Proteomes" id="UP000504629">
    <property type="component" value="Unplaced"/>
</dbReference>
<reference evidence="4" key="1">
    <citation type="submission" date="2025-08" db="UniProtKB">
        <authorList>
            <consortium name="RefSeq"/>
        </authorList>
    </citation>
    <scope>IDENTIFICATION</scope>
    <source>
        <tissue evidence="4">Silk gland</tissue>
    </source>
</reference>
<name>A0A6J2KMN9_BOMMA</name>
<dbReference type="OrthoDB" id="7443691at2759"/>
<evidence type="ECO:0000256" key="2">
    <source>
        <dbReference type="SAM" id="Phobius"/>
    </source>
</evidence>
<keyword evidence="2" id="KW-0472">Membrane</keyword>
<evidence type="ECO:0000313" key="4">
    <source>
        <dbReference type="RefSeq" id="XP_028041404.1"/>
    </source>
</evidence>
<keyword evidence="2" id="KW-0812">Transmembrane</keyword>
<dbReference type="GeneID" id="114251373"/>
<feature type="transmembrane region" description="Helical" evidence="2">
    <location>
        <begin position="12"/>
        <end position="37"/>
    </location>
</feature>
<gene>
    <name evidence="4" type="primary">LOC114251373</name>
</gene>
<organism evidence="3 4">
    <name type="scientific">Bombyx mandarina</name>
    <name type="common">Wild silk moth</name>
    <name type="synonym">Wild silkworm</name>
    <dbReference type="NCBI Taxonomy" id="7092"/>
    <lineage>
        <taxon>Eukaryota</taxon>
        <taxon>Metazoa</taxon>
        <taxon>Ecdysozoa</taxon>
        <taxon>Arthropoda</taxon>
        <taxon>Hexapoda</taxon>
        <taxon>Insecta</taxon>
        <taxon>Pterygota</taxon>
        <taxon>Neoptera</taxon>
        <taxon>Endopterygota</taxon>
        <taxon>Lepidoptera</taxon>
        <taxon>Glossata</taxon>
        <taxon>Ditrysia</taxon>
        <taxon>Bombycoidea</taxon>
        <taxon>Bombycidae</taxon>
        <taxon>Bombycinae</taxon>
        <taxon>Bombyx</taxon>
    </lineage>
</organism>
<accession>A0A6J2KMN9</accession>
<keyword evidence="2" id="KW-1133">Transmembrane helix</keyword>
<dbReference type="AlphaFoldDB" id="A0A6J2KMN9"/>
<feature type="compositionally biased region" description="Low complexity" evidence="1">
    <location>
        <begin position="175"/>
        <end position="194"/>
    </location>
</feature>
<protein>
    <submittedName>
        <fullName evidence="4">Extensin-like</fullName>
    </submittedName>
</protein>
<feature type="region of interest" description="Disordered" evidence="1">
    <location>
        <begin position="290"/>
        <end position="353"/>
    </location>
</feature>
<feature type="region of interest" description="Disordered" evidence="1">
    <location>
        <begin position="149"/>
        <end position="219"/>
    </location>
</feature>
<sequence>MFEQIAFLPTWFLMAWLGVCVLFSPFAVFFVVCLPQLPLLVSYLGKRSFGGGNRGPQPQPPGHHSTTTRRSVNMVNLSVRLLTVFAVGVLADPAPGRFPKVYNALITSNQNLEPSKAFPVYQPVLHQAFSFPFQDALFYGDFPANNGFIPPVETRDPQPSEATPTVAPESVSEQAPSSTETPPAPSPETSSPAPSEDDKTAAPSLPPLPSTQSPIPLNEFGLPPQVLPIGRLDGFGSPAYGGFSQIGPYPYSFPGLRFYDPFDSFSINSFPNFPLYRPLTNVLGQNVPLIPNNGPSEAPATEASIQSTEKSVQTPPPEPSDLNVLNYSSKDPTIPDVPPPPLPQGGLKSDKTE</sequence>
<keyword evidence="3" id="KW-1185">Reference proteome</keyword>
<evidence type="ECO:0000256" key="1">
    <source>
        <dbReference type="SAM" id="MobiDB-lite"/>
    </source>
</evidence>